<dbReference type="EMBL" id="CAJNIZ010047355">
    <property type="protein sequence ID" value="CAE7766657.1"/>
    <property type="molecule type" value="Genomic_DNA"/>
</dbReference>
<feature type="region of interest" description="Disordered" evidence="1">
    <location>
        <begin position="337"/>
        <end position="381"/>
    </location>
</feature>
<feature type="non-terminal residue" evidence="2">
    <location>
        <position position="1"/>
    </location>
</feature>
<comment type="caution">
    <text evidence="2">The sequence shown here is derived from an EMBL/GenBank/DDBJ whole genome shotgun (WGS) entry which is preliminary data.</text>
</comment>
<name>A0A812Y4U1_SYMPI</name>
<evidence type="ECO:0000313" key="3">
    <source>
        <dbReference type="Proteomes" id="UP000649617"/>
    </source>
</evidence>
<gene>
    <name evidence="2" type="ORF">SPIL2461_LOCUS22496</name>
</gene>
<protein>
    <submittedName>
        <fullName evidence="2">Uncharacterized protein</fullName>
    </submittedName>
</protein>
<organism evidence="2 3">
    <name type="scientific">Symbiodinium pilosum</name>
    <name type="common">Dinoflagellate</name>
    <dbReference type="NCBI Taxonomy" id="2952"/>
    <lineage>
        <taxon>Eukaryota</taxon>
        <taxon>Sar</taxon>
        <taxon>Alveolata</taxon>
        <taxon>Dinophyceae</taxon>
        <taxon>Suessiales</taxon>
        <taxon>Symbiodiniaceae</taxon>
        <taxon>Symbiodinium</taxon>
    </lineage>
</organism>
<keyword evidence="3" id="KW-1185">Reference proteome</keyword>
<dbReference type="AlphaFoldDB" id="A0A812Y4U1"/>
<proteinExistence type="predicted"/>
<reference evidence="2" key="1">
    <citation type="submission" date="2021-02" db="EMBL/GenBank/DDBJ databases">
        <authorList>
            <person name="Dougan E. K."/>
            <person name="Rhodes N."/>
            <person name="Thang M."/>
            <person name="Chan C."/>
        </authorList>
    </citation>
    <scope>NUCLEOTIDE SEQUENCE</scope>
</reference>
<evidence type="ECO:0000256" key="1">
    <source>
        <dbReference type="SAM" id="MobiDB-lite"/>
    </source>
</evidence>
<accession>A0A812Y4U1</accession>
<dbReference type="Proteomes" id="UP000649617">
    <property type="component" value="Unassembled WGS sequence"/>
</dbReference>
<sequence length="381" mass="41576">MVQTFDPRIPFGSKLTQIQAQLNGLDTTQCAQAAWHLHVMTSRLRRLAGATNAQISDRFLRLEALVASYVTEEVEVPLSLQVWSEGQLRTLIPYLNGGRTPESGLTEGKVERPRACLASVAASSTDAVEVFNSSEVAVEPEYKVKRNSTGEWEAATEEEAAMLREHDREIMQEAVEQEEADRKAFQEYEASLAQRWDDWAIRSELDRERPLPSRKRIRVTVCVGSAGGQEVGTANIEGVIDHGQQPTVTFQVEETLLAGTEGALSADRGPGFVSAQAAPQLATFHRDHVPGLSEDAGAITVEEVDARFGTEVAEVFQLWVAVQDDVDAAVRNVEDIPTLSGSEEGHDSEASTIPAGDKPKADVPDLLPVRDHPVEGMENLA</sequence>
<feature type="compositionally biased region" description="Basic and acidic residues" evidence="1">
    <location>
        <begin position="357"/>
        <end position="375"/>
    </location>
</feature>
<evidence type="ECO:0000313" key="2">
    <source>
        <dbReference type="EMBL" id="CAE7766657.1"/>
    </source>
</evidence>